<sequence>MDLNPSNGRVMDESEKQRQTKTEAYTTAQRQSRAKRQFFPGYYGLGFPGFGIGNGFAFSGPFGISLGSFRGLYFG</sequence>
<dbReference type="WBParaSite" id="SMUV_0001062301-mRNA-1">
    <property type="protein sequence ID" value="SMUV_0001062301-mRNA-1"/>
    <property type="gene ID" value="SMUV_0001062301"/>
</dbReference>
<evidence type="ECO:0000313" key="2">
    <source>
        <dbReference type="Proteomes" id="UP000046393"/>
    </source>
</evidence>
<dbReference type="AlphaFoldDB" id="A0A0N5B033"/>
<name>A0A0N5B033_9BILA</name>
<keyword evidence="2" id="KW-1185">Reference proteome</keyword>
<organism evidence="2 3">
    <name type="scientific">Syphacia muris</name>
    <dbReference type="NCBI Taxonomy" id="451379"/>
    <lineage>
        <taxon>Eukaryota</taxon>
        <taxon>Metazoa</taxon>
        <taxon>Ecdysozoa</taxon>
        <taxon>Nematoda</taxon>
        <taxon>Chromadorea</taxon>
        <taxon>Rhabditida</taxon>
        <taxon>Spirurina</taxon>
        <taxon>Oxyuridomorpha</taxon>
        <taxon>Oxyuroidea</taxon>
        <taxon>Oxyuridae</taxon>
        <taxon>Syphacia</taxon>
    </lineage>
</organism>
<dbReference type="Proteomes" id="UP000046393">
    <property type="component" value="Unplaced"/>
</dbReference>
<reference evidence="3" key="1">
    <citation type="submission" date="2017-02" db="UniProtKB">
        <authorList>
            <consortium name="WormBaseParasite"/>
        </authorList>
    </citation>
    <scope>IDENTIFICATION</scope>
</reference>
<accession>A0A0N5B033</accession>
<evidence type="ECO:0000256" key="1">
    <source>
        <dbReference type="SAM" id="MobiDB-lite"/>
    </source>
</evidence>
<proteinExistence type="predicted"/>
<feature type="compositionally biased region" description="Basic and acidic residues" evidence="1">
    <location>
        <begin position="10"/>
        <end position="21"/>
    </location>
</feature>
<feature type="compositionally biased region" description="Polar residues" evidence="1">
    <location>
        <begin position="22"/>
        <end position="31"/>
    </location>
</feature>
<feature type="region of interest" description="Disordered" evidence="1">
    <location>
        <begin position="1"/>
        <end position="31"/>
    </location>
</feature>
<protein>
    <submittedName>
        <fullName evidence="3">Uncharacterized protein</fullName>
    </submittedName>
</protein>
<evidence type="ECO:0000313" key="3">
    <source>
        <dbReference type="WBParaSite" id="SMUV_0001062301-mRNA-1"/>
    </source>
</evidence>